<gene>
    <name evidence="2" type="ORF">SODALDRAFT_17600</name>
</gene>
<reference evidence="2 3" key="1">
    <citation type="journal article" date="2018" name="Mol. Ecol.">
        <title>The obligate alkalophilic soda-lake fungus Sodiomyces alkalinus has shifted to a protein diet.</title>
        <authorList>
            <person name="Grum-Grzhimaylo A.A."/>
            <person name="Falkoski D.L."/>
            <person name="van den Heuvel J."/>
            <person name="Valero-Jimenez C.A."/>
            <person name="Min B."/>
            <person name="Choi I.G."/>
            <person name="Lipzen A."/>
            <person name="Daum C.G."/>
            <person name="Aanen D.K."/>
            <person name="Tsang A."/>
            <person name="Henrissat B."/>
            <person name="Bilanenko E.N."/>
            <person name="de Vries R.P."/>
            <person name="van Kan J.A.L."/>
            <person name="Grigoriev I.V."/>
            <person name="Debets A.J.M."/>
        </authorList>
    </citation>
    <scope>NUCLEOTIDE SEQUENCE [LARGE SCALE GENOMIC DNA]</scope>
    <source>
        <strain evidence="2 3">F11</strain>
    </source>
</reference>
<evidence type="ECO:0000256" key="1">
    <source>
        <dbReference type="SAM" id="SignalP"/>
    </source>
</evidence>
<feature type="chain" id="PRO_5018149813" evidence="1">
    <location>
        <begin position="37"/>
        <end position="76"/>
    </location>
</feature>
<protein>
    <submittedName>
        <fullName evidence="2">Uncharacterized protein</fullName>
    </submittedName>
</protein>
<name>A0A3N2Q760_SODAK</name>
<keyword evidence="1" id="KW-0732">Signal</keyword>
<dbReference type="RefSeq" id="XP_028470333.1">
    <property type="nucleotide sequence ID" value="XM_028607025.1"/>
</dbReference>
<dbReference type="AlphaFoldDB" id="A0A3N2Q760"/>
<evidence type="ECO:0000313" key="3">
    <source>
        <dbReference type="Proteomes" id="UP000272025"/>
    </source>
</evidence>
<evidence type="ECO:0000313" key="2">
    <source>
        <dbReference type="EMBL" id="ROT42527.1"/>
    </source>
</evidence>
<accession>A0A3N2Q760</accession>
<sequence length="76" mass="8369">MMVCHENRTSGPGHPTPRCWVGFVSQLSLLVALSSAQPLAAPWQGWMQSLFTGLRVWSGMASDPIISRNKKTECKP</sequence>
<proteinExistence type="predicted"/>
<organism evidence="2 3">
    <name type="scientific">Sodiomyces alkalinus (strain CBS 110278 / VKM F-3762 / F11)</name>
    <name type="common">Alkaliphilic filamentous fungus</name>
    <dbReference type="NCBI Taxonomy" id="1314773"/>
    <lineage>
        <taxon>Eukaryota</taxon>
        <taxon>Fungi</taxon>
        <taxon>Dikarya</taxon>
        <taxon>Ascomycota</taxon>
        <taxon>Pezizomycotina</taxon>
        <taxon>Sordariomycetes</taxon>
        <taxon>Hypocreomycetidae</taxon>
        <taxon>Glomerellales</taxon>
        <taxon>Plectosphaerellaceae</taxon>
        <taxon>Sodiomyces</taxon>
    </lineage>
</organism>
<keyword evidence="3" id="KW-1185">Reference proteome</keyword>
<dbReference type="GeneID" id="39575503"/>
<feature type="signal peptide" evidence="1">
    <location>
        <begin position="1"/>
        <end position="36"/>
    </location>
</feature>
<dbReference type="Proteomes" id="UP000272025">
    <property type="component" value="Unassembled WGS sequence"/>
</dbReference>
<dbReference type="EMBL" id="ML119051">
    <property type="protein sequence ID" value="ROT42527.1"/>
    <property type="molecule type" value="Genomic_DNA"/>
</dbReference>